<dbReference type="InterPro" id="IPR035969">
    <property type="entry name" value="Rab-GAP_TBC_sf"/>
</dbReference>
<reference evidence="5" key="1">
    <citation type="journal article" date="2016" name="Nat. Commun.">
        <title>The Gonium pectorale genome demonstrates co-option of cell cycle regulation during the evolution of multicellularity.</title>
        <authorList>
            <person name="Hanschen E.R."/>
            <person name="Marriage T.N."/>
            <person name="Ferris P.J."/>
            <person name="Hamaji T."/>
            <person name="Toyoda A."/>
            <person name="Fujiyama A."/>
            <person name="Neme R."/>
            <person name="Noguchi H."/>
            <person name="Minakuchi Y."/>
            <person name="Suzuki M."/>
            <person name="Kawai-Toyooka H."/>
            <person name="Smith D.R."/>
            <person name="Sparks H."/>
            <person name="Anderson J."/>
            <person name="Bakaric R."/>
            <person name="Luria V."/>
            <person name="Karger A."/>
            <person name="Kirschner M.W."/>
            <person name="Durand P.M."/>
            <person name="Michod R.E."/>
            <person name="Nozaki H."/>
            <person name="Olson B.J."/>
        </authorList>
    </citation>
    <scope>NUCLEOTIDE SEQUENCE [LARGE SCALE GENOMIC DNA]</scope>
    <source>
        <strain evidence="5">NIES-2863</strain>
    </source>
</reference>
<keyword evidence="1" id="KW-0343">GTPase activation</keyword>
<dbReference type="STRING" id="33097.A0A150G497"/>
<dbReference type="InterPro" id="IPR000195">
    <property type="entry name" value="Rab-GAP-TBC_dom"/>
</dbReference>
<evidence type="ECO:0000313" key="4">
    <source>
        <dbReference type="EMBL" id="KXZ44603.1"/>
    </source>
</evidence>
<feature type="compositionally biased region" description="Pro residues" evidence="2">
    <location>
        <begin position="266"/>
        <end position="279"/>
    </location>
</feature>
<feature type="compositionally biased region" description="Low complexity" evidence="2">
    <location>
        <begin position="153"/>
        <end position="171"/>
    </location>
</feature>
<dbReference type="PANTHER" id="PTHR22957:SF502">
    <property type="entry name" value="SMALL G PROTEIN SIGNALING MODULATOR 2-RELATED"/>
    <property type="match status" value="1"/>
</dbReference>
<dbReference type="AlphaFoldDB" id="A0A150G497"/>
<keyword evidence="5" id="KW-1185">Reference proteome</keyword>
<dbReference type="PROSITE" id="PS50086">
    <property type="entry name" value="TBC_RABGAP"/>
    <property type="match status" value="1"/>
</dbReference>
<evidence type="ECO:0000256" key="2">
    <source>
        <dbReference type="SAM" id="MobiDB-lite"/>
    </source>
</evidence>
<dbReference type="Proteomes" id="UP000075714">
    <property type="component" value="Unassembled WGS sequence"/>
</dbReference>
<dbReference type="Pfam" id="PF00566">
    <property type="entry name" value="RabGAP-TBC"/>
    <property type="match status" value="1"/>
</dbReference>
<feature type="region of interest" description="Disordered" evidence="2">
    <location>
        <begin position="134"/>
        <end position="246"/>
    </location>
</feature>
<comment type="caution">
    <text evidence="4">The sequence shown here is derived from an EMBL/GenBank/DDBJ whole genome shotgun (WGS) entry which is preliminary data.</text>
</comment>
<name>A0A150G497_GONPE</name>
<feature type="compositionally biased region" description="Basic residues" evidence="2">
    <location>
        <begin position="174"/>
        <end position="184"/>
    </location>
</feature>
<evidence type="ECO:0000256" key="1">
    <source>
        <dbReference type="ARBA" id="ARBA00022468"/>
    </source>
</evidence>
<sequence>MKLNGALFVRMGLTDLAAPFLELYDRDEEAFAVFCSFMSRLRRNFLAGMHDMHRQLQALGAVMERADRRLHRHLVKVGAGSYVFAFQMLMLVLRREVAWADVFTLWECMWASEALLAADPAAATTKQQLHMQLGGAGQPSLGMAPAGKRPSCQADAPSQQQPTQSPRPSAQCPAHHHHHHHHLSAGKDGSAAGGGGGGLPQQPAAEAPVPRDEGCGEPRPLPPLLSPGSRAATPRGGDGSQRSSPSVVCDASVILVASPTGSTPRLPLPPLMPQPPAPKPKATRDSADGATGAEAAVAPAPGAAPQPTAGLDTAATPTSPQPPRADLRVYVVAAALRSQRRALLACRSLEEVIQFASRFPRIGDVIGLVHDAERLYNCCRCASDGAARRAAGAAKAKRLSFLPSCLRPEPIIRAVASLL</sequence>
<feature type="region of interest" description="Disordered" evidence="2">
    <location>
        <begin position="260"/>
        <end position="323"/>
    </location>
</feature>
<evidence type="ECO:0000313" key="5">
    <source>
        <dbReference type="Proteomes" id="UP000075714"/>
    </source>
</evidence>
<dbReference type="EMBL" id="LSYV01000066">
    <property type="protein sequence ID" value="KXZ44603.1"/>
    <property type="molecule type" value="Genomic_DNA"/>
</dbReference>
<accession>A0A150G497</accession>
<gene>
    <name evidence="4" type="ORF">GPECTOR_65g221</name>
</gene>
<dbReference type="GO" id="GO:0005096">
    <property type="term" value="F:GTPase activator activity"/>
    <property type="evidence" value="ECO:0007669"/>
    <property type="project" value="UniProtKB-KW"/>
</dbReference>
<dbReference type="OrthoDB" id="10264062at2759"/>
<protein>
    <recommendedName>
        <fullName evidence="3">Rab-GAP TBC domain-containing protein</fullName>
    </recommendedName>
</protein>
<proteinExistence type="predicted"/>
<dbReference type="SUPFAM" id="SSF47923">
    <property type="entry name" value="Ypt/Rab-GAP domain of gyp1p"/>
    <property type="match status" value="1"/>
</dbReference>
<feature type="domain" description="Rab-GAP TBC" evidence="3">
    <location>
        <begin position="1"/>
        <end position="113"/>
    </location>
</feature>
<evidence type="ECO:0000259" key="3">
    <source>
        <dbReference type="PROSITE" id="PS50086"/>
    </source>
</evidence>
<dbReference type="PANTHER" id="PTHR22957">
    <property type="entry name" value="TBC1 DOMAIN FAMILY MEMBER GTPASE-ACTIVATING PROTEIN"/>
    <property type="match status" value="1"/>
</dbReference>
<feature type="compositionally biased region" description="Low complexity" evidence="2">
    <location>
        <begin position="288"/>
        <end position="310"/>
    </location>
</feature>
<dbReference type="Gene3D" id="1.10.472.80">
    <property type="entry name" value="Ypt/Rab-GAP domain of gyp1p, domain 3"/>
    <property type="match status" value="1"/>
</dbReference>
<organism evidence="4 5">
    <name type="scientific">Gonium pectorale</name>
    <name type="common">Green alga</name>
    <dbReference type="NCBI Taxonomy" id="33097"/>
    <lineage>
        <taxon>Eukaryota</taxon>
        <taxon>Viridiplantae</taxon>
        <taxon>Chlorophyta</taxon>
        <taxon>core chlorophytes</taxon>
        <taxon>Chlorophyceae</taxon>
        <taxon>CS clade</taxon>
        <taxon>Chlamydomonadales</taxon>
        <taxon>Volvocaceae</taxon>
        <taxon>Gonium</taxon>
    </lineage>
</organism>